<feature type="transmembrane region" description="Helical" evidence="6">
    <location>
        <begin position="175"/>
        <end position="199"/>
    </location>
</feature>
<name>A0A850NNM3_9PROT</name>
<comment type="similarity">
    <text evidence="2">Belongs to the autoinducer-2 exporter (AI-2E) (TC 2.A.86) family.</text>
</comment>
<dbReference type="Proteomes" id="UP000565205">
    <property type="component" value="Unassembled WGS sequence"/>
</dbReference>
<dbReference type="EMBL" id="JACHXV010000010">
    <property type="protein sequence ID" value="MBB3174673.1"/>
    <property type="molecule type" value="Genomic_DNA"/>
</dbReference>
<evidence type="ECO:0000256" key="2">
    <source>
        <dbReference type="ARBA" id="ARBA00009773"/>
    </source>
</evidence>
<feature type="transmembrane region" description="Helical" evidence="6">
    <location>
        <begin position="85"/>
        <end position="108"/>
    </location>
</feature>
<dbReference type="EMBL" id="JABXXQ010000006">
    <property type="protein sequence ID" value="NVN28942.1"/>
    <property type="molecule type" value="Genomic_DNA"/>
</dbReference>
<dbReference type="GO" id="GO:0016020">
    <property type="term" value="C:membrane"/>
    <property type="evidence" value="ECO:0007669"/>
    <property type="project" value="UniProtKB-SubCell"/>
</dbReference>
<evidence type="ECO:0000313" key="9">
    <source>
        <dbReference type="Proteomes" id="UP000557688"/>
    </source>
</evidence>
<keyword evidence="9" id="KW-1185">Reference proteome</keyword>
<feature type="transmembrane region" description="Helical" evidence="6">
    <location>
        <begin position="245"/>
        <end position="269"/>
    </location>
</feature>
<feature type="transmembrane region" description="Helical" evidence="6">
    <location>
        <begin position="275"/>
        <end position="293"/>
    </location>
</feature>
<comment type="subcellular location">
    <subcellularLocation>
        <location evidence="1">Membrane</location>
        <topology evidence="1">Multi-pass membrane protein</topology>
    </subcellularLocation>
</comment>
<evidence type="ECO:0000256" key="3">
    <source>
        <dbReference type="ARBA" id="ARBA00022692"/>
    </source>
</evidence>
<dbReference type="GO" id="GO:0055085">
    <property type="term" value="P:transmembrane transport"/>
    <property type="evidence" value="ECO:0007669"/>
    <property type="project" value="TreeGrafter"/>
</dbReference>
<comment type="caution">
    <text evidence="8">The sequence shown here is derived from an EMBL/GenBank/DDBJ whole genome shotgun (WGS) entry which is preliminary data.</text>
</comment>
<dbReference type="RefSeq" id="WP_176621677.1">
    <property type="nucleotide sequence ID" value="NZ_JABXXQ010000006.1"/>
</dbReference>
<reference evidence="8 10" key="1">
    <citation type="submission" date="2020-06" db="EMBL/GenBank/DDBJ databases">
        <title>Description of novel acetic acid bacteria.</title>
        <authorList>
            <person name="Sombolestani A."/>
        </authorList>
    </citation>
    <scope>NUCLEOTIDE SEQUENCE [LARGE SCALE GENOMIC DNA]</scope>
    <source>
        <strain evidence="8 10">LMG 26838</strain>
    </source>
</reference>
<proteinExistence type="inferred from homology"/>
<keyword evidence="3 6" id="KW-0812">Transmembrane</keyword>
<feature type="transmembrane region" description="Helical" evidence="6">
    <location>
        <begin position="335"/>
        <end position="361"/>
    </location>
</feature>
<gene>
    <name evidence="7" type="ORF">FHR90_002519</name>
    <name evidence="8" type="ORF">HUK83_01085</name>
</gene>
<evidence type="ECO:0000313" key="8">
    <source>
        <dbReference type="EMBL" id="NVN28942.1"/>
    </source>
</evidence>
<protein>
    <submittedName>
        <fullName evidence="8">AI-2E family transporter</fullName>
    </submittedName>
    <submittedName>
        <fullName evidence="7">Putative PurR-regulated permease PerM</fullName>
    </submittedName>
</protein>
<reference evidence="7 9" key="2">
    <citation type="submission" date="2020-08" db="EMBL/GenBank/DDBJ databases">
        <title>Genomic Encyclopedia of Type Strains, Phase III (KMG-III): the genomes of soil and plant-associated and newly described type strains.</title>
        <authorList>
            <person name="Whitman W."/>
        </authorList>
    </citation>
    <scope>NUCLEOTIDE SEQUENCE [LARGE SCALE GENOMIC DNA]</scope>
    <source>
        <strain evidence="7 9">CECT 8088</strain>
    </source>
</reference>
<dbReference type="AlphaFoldDB" id="A0A850NNM3"/>
<organism evidence="8 10">
    <name type="scientific">Endobacter medicaginis</name>
    <dbReference type="NCBI Taxonomy" id="1181271"/>
    <lineage>
        <taxon>Bacteria</taxon>
        <taxon>Pseudomonadati</taxon>
        <taxon>Pseudomonadota</taxon>
        <taxon>Alphaproteobacteria</taxon>
        <taxon>Acetobacterales</taxon>
        <taxon>Acetobacteraceae</taxon>
        <taxon>Endobacter</taxon>
    </lineage>
</organism>
<accession>A0A850NNM3</accession>
<dbReference type="Proteomes" id="UP000557688">
    <property type="component" value="Unassembled WGS sequence"/>
</dbReference>
<evidence type="ECO:0000256" key="5">
    <source>
        <dbReference type="ARBA" id="ARBA00023136"/>
    </source>
</evidence>
<evidence type="ECO:0000313" key="7">
    <source>
        <dbReference type="EMBL" id="MBB3174673.1"/>
    </source>
</evidence>
<sequence length="381" mass="39011">MADNAAGEGEPGGAVLQGGGAVDHPLSHIYRLLRFTLIAATLGLVVWLFKSVLMVVFAAVLIAVILHGLARSLRRVTGLPLWASLLVVVVVIIALLVGLGFVAGPGLVDQSVKLRSAMVQQVGYLRDQLAQTGWGRTVLERVLPELQRFGIVGGGGGEAGSGGGFSLPSGLAGSVAGFFGSVFGFFGTLVVVLMAALYFAASPAIYGNGVLRLVSPPHRRKARTLLDTAGNALWHWSLGQGLDMLVVGVLSGVGLWLLGVPLALVLGVVAGLMNFVPYIGAITGAIPAVLIALSVSGTVGVETAVLYCLIQFFEGNVLAPLIQRHAVDMPPGLTILSQTALGAILGVPGLIFATPITAALLSAGDAATAKLDDEVRIGPAA</sequence>
<dbReference type="Pfam" id="PF01594">
    <property type="entry name" value="AI-2E_transport"/>
    <property type="match status" value="1"/>
</dbReference>
<evidence type="ECO:0000256" key="6">
    <source>
        <dbReference type="SAM" id="Phobius"/>
    </source>
</evidence>
<dbReference type="PANTHER" id="PTHR21716">
    <property type="entry name" value="TRANSMEMBRANE PROTEIN"/>
    <property type="match status" value="1"/>
</dbReference>
<keyword evidence="5 6" id="KW-0472">Membrane</keyword>
<keyword evidence="4 6" id="KW-1133">Transmembrane helix</keyword>
<feature type="transmembrane region" description="Helical" evidence="6">
    <location>
        <begin position="55"/>
        <end position="73"/>
    </location>
</feature>
<evidence type="ECO:0000256" key="1">
    <source>
        <dbReference type="ARBA" id="ARBA00004141"/>
    </source>
</evidence>
<dbReference type="PANTHER" id="PTHR21716:SF62">
    <property type="entry name" value="TRANSPORT PROTEIN YDBI-RELATED"/>
    <property type="match status" value="1"/>
</dbReference>
<evidence type="ECO:0000256" key="4">
    <source>
        <dbReference type="ARBA" id="ARBA00022989"/>
    </source>
</evidence>
<dbReference type="InterPro" id="IPR002549">
    <property type="entry name" value="AI-2E-like"/>
</dbReference>
<evidence type="ECO:0000313" key="10">
    <source>
        <dbReference type="Proteomes" id="UP000565205"/>
    </source>
</evidence>